<evidence type="ECO:0000313" key="2">
    <source>
        <dbReference type="EMBL" id="SDF03572.1"/>
    </source>
</evidence>
<evidence type="ECO:0000259" key="1">
    <source>
        <dbReference type="Pfam" id="PF14243"/>
    </source>
</evidence>
<protein>
    <recommendedName>
        <fullName evidence="1">ATP-grasp domain-containing protein</fullName>
    </recommendedName>
</protein>
<sequence length="269" mass="31160">MEKYKRIQWVVQRNLTSQADFEGMKMACGKIGVPFIALDIIPFTAELPQFDRSCRSIIYGSTTFNALAYEDDTLREGIFFDKHKFSIENYNGQWGQYMLNYEASICTFKELMESRQHTADKLLFIRPDDDSKSFAGETKRFDEIEGWFNMLIGVENSTLSAESKIVVSEPYNIQYEWRLWIVNKKVVAASKYREYFKLRKEEGCPAAVITFAEQRCQEYTPHDVFVMDVCLCGDEYFIVECGCMNGAGFYKGNIESIITNVSEYFISIT</sequence>
<feature type="domain" description="ATP-grasp" evidence="1">
    <location>
        <begin position="115"/>
        <end position="260"/>
    </location>
</feature>
<evidence type="ECO:0000313" key="3">
    <source>
        <dbReference type="Proteomes" id="UP000199045"/>
    </source>
</evidence>
<dbReference type="InterPro" id="IPR025643">
    <property type="entry name" value="R2K_3"/>
</dbReference>
<reference evidence="3" key="1">
    <citation type="submission" date="2016-10" db="EMBL/GenBank/DDBJ databases">
        <authorList>
            <person name="Varghese N."/>
            <person name="Submissions S."/>
        </authorList>
    </citation>
    <scope>NUCLEOTIDE SEQUENCE [LARGE SCALE GENOMIC DNA]</scope>
    <source>
        <strain evidence="3">DSM 527</strain>
    </source>
</reference>
<accession>A0A1G7HT06</accession>
<gene>
    <name evidence="2" type="ORF">SAMN04488121_101591</name>
</gene>
<name>A0A1G7HT06_CHIFI</name>
<proteinExistence type="predicted"/>
<dbReference type="Pfam" id="PF14243">
    <property type="entry name" value="R2K_3"/>
    <property type="match status" value="1"/>
</dbReference>
<dbReference type="RefSeq" id="WP_089828731.1">
    <property type="nucleotide sequence ID" value="NZ_FNBN01000001.1"/>
</dbReference>
<dbReference type="AlphaFoldDB" id="A0A1G7HT06"/>
<dbReference type="Proteomes" id="UP000199045">
    <property type="component" value="Unassembled WGS sequence"/>
</dbReference>
<dbReference type="EMBL" id="FNBN01000001">
    <property type="protein sequence ID" value="SDF03572.1"/>
    <property type="molecule type" value="Genomic_DNA"/>
</dbReference>
<organism evidence="2 3">
    <name type="scientific">Chitinophaga filiformis</name>
    <name type="common">Myxococcus filiformis</name>
    <name type="synonym">Flexibacter filiformis</name>
    <dbReference type="NCBI Taxonomy" id="104663"/>
    <lineage>
        <taxon>Bacteria</taxon>
        <taxon>Pseudomonadati</taxon>
        <taxon>Bacteroidota</taxon>
        <taxon>Chitinophagia</taxon>
        <taxon>Chitinophagales</taxon>
        <taxon>Chitinophagaceae</taxon>
        <taxon>Chitinophaga</taxon>
    </lineage>
</organism>
<dbReference type="OrthoDB" id="641345at2"/>